<sequence length="124" mass="12787">MAGMAGTSNATEAQSAWSCDGDACIRVVPDGGATTFDMHGCNHKVCVNVTGNSSSYKTSGYYSGSNRFYGHVNVWGPGGMWVEGKDSAYPGVAGVGRGSGQTCAEGWEWTGSGYVSVGLPCQNL</sequence>
<dbReference type="EMBL" id="FNON01000003">
    <property type="protein sequence ID" value="SDX68401.1"/>
    <property type="molecule type" value="Genomic_DNA"/>
</dbReference>
<reference evidence="1 2" key="1">
    <citation type="submission" date="2016-10" db="EMBL/GenBank/DDBJ databases">
        <authorList>
            <person name="de Groot N.N."/>
        </authorList>
    </citation>
    <scope>NUCLEOTIDE SEQUENCE [LARGE SCALE GENOMIC DNA]</scope>
    <source>
        <strain evidence="1 2">CPCC 202699</strain>
    </source>
</reference>
<dbReference type="AlphaFoldDB" id="A0A1H3DPV4"/>
<name>A0A1H3DPV4_9PSEU</name>
<evidence type="ECO:0000313" key="2">
    <source>
        <dbReference type="Proteomes" id="UP000199515"/>
    </source>
</evidence>
<organism evidence="1 2">
    <name type="scientific">Amycolatopsis xylanica</name>
    <dbReference type="NCBI Taxonomy" id="589385"/>
    <lineage>
        <taxon>Bacteria</taxon>
        <taxon>Bacillati</taxon>
        <taxon>Actinomycetota</taxon>
        <taxon>Actinomycetes</taxon>
        <taxon>Pseudonocardiales</taxon>
        <taxon>Pseudonocardiaceae</taxon>
        <taxon>Amycolatopsis</taxon>
    </lineage>
</organism>
<evidence type="ECO:0000313" key="1">
    <source>
        <dbReference type="EMBL" id="SDX68401.1"/>
    </source>
</evidence>
<accession>A0A1H3DPV4</accession>
<keyword evidence="2" id="KW-1185">Reference proteome</keyword>
<gene>
    <name evidence="1" type="ORF">SAMN05421504_103471</name>
</gene>
<proteinExistence type="predicted"/>
<dbReference type="Proteomes" id="UP000199515">
    <property type="component" value="Unassembled WGS sequence"/>
</dbReference>
<protein>
    <submittedName>
        <fullName evidence="1">Uncharacterized protein</fullName>
    </submittedName>
</protein>